<organism evidence="2 3">
    <name type="scientific">Vagococcus fluvialis</name>
    <dbReference type="NCBI Taxonomy" id="2738"/>
    <lineage>
        <taxon>Bacteria</taxon>
        <taxon>Bacillati</taxon>
        <taxon>Bacillota</taxon>
        <taxon>Bacilli</taxon>
        <taxon>Lactobacillales</taxon>
        <taxon>Enterococcaceae</taxon>
        <taxon>Vagococcus</taxon>
    </lineage>
</organism>
<dbReference type="GeneID" id="63145774"/>
<sequence>MTYNKLEKMILSPDSMKAEYNKRFNSPCTIRSDSLPQTITHLDLPLFIYNLPRLTFLISQVYKNSNQLIHHYSKLDLIEQEELIDYLLTEELVATSELENTTLKRKKISQFLQQLKEKRTKQPENSLVSLYFSLTTENQNHIKSFISDNLDSSTKNLYSFLEKDDDNFPKILRIFIFHYLFIKSLPNQQDTARFIYSFELSKELDILSALLVSQGIVSNQKQYLLSFSTLDNPENFNEATFYVIDQLTLLISQQQKLIEKLEINHYLRSKVTEQLQSELQKIPFAFDVFEVYFDHALYYPKELLSRKSILSFAHKNISPYMMRKIEALLLEKNLIEKRGEKPVTYRLNPKVIEAITLIKK</sequence>
<evidence type="ECO:0000313" key="2">
    <source>
        <dbReference type="EMBL" id="RSU03950.1"/>
    </source>
</evidence>
<accession>A0A369AZN6</accession>
<dbReference type="EMBL" id="NGJX01000003">
    <property type="protein sequence ID" value="RSU03950.1"/>
    <property type="molecule type" value="Genomic_DNA"/>
</dbReference>
<protein>
    <recommendedName>
        <fullName evidence="1">DUF4172 domain-containing protein</fullName>
    </recommendedName>
</protein>
<keyword evidence="3" id="KW-1185">Reference proteome</keyword>
<evidence type="ECO:0000313" key="3">
    <source>
        <dbReference type="Proteomes" id="UP000288197"/>
    </source>
</evidence>
<gene>
    <name evidence="2" type="ORF">CBF32_04570</name>
</gene>
<dbReference type="RefSeq" id="WP_114288997.1">
    <property type="nucleotide sequence ID" value="NZ_NGJX01000003.1"/>
</dbReference>
<reference evidence="2 3" key="1">
    <citation type="submission" date="2017-05" db="EMBL/GenBank/DDBJ databases">
        <title>Vagococcus spp. assemblies.</title>
        <authorList>
            <person name="Gulvik C.A."/>
        </authorList>
    </citation>
    <scope>NUCLEOTIDE SEQUENCE [LARGE SCALE GENOMIC DNA]</scope>
    <source>
        <strain evidence="2 3">NCFB 2497</strain>
    </source>
</reference>
<dbReference type="Proteomes" id="UP000288197">
    <property type="component" value="Unassembled WGS sequence"/>
</dbReference>
<dbReference type="InterPro" id="IPR025230">
    <property type="entry name" value="DUF4172"/>
</dbReference>
<dbReference type="AlphaFoldDB" id="A0A369AZN6"/>
<dbReference type="Pfam" id="PF13776">
    <property type="entry name" value="DUF4172"/>
    <property type="match status" value="1"/>
</dbReference>
<evidence type="ECO:0000259" key="1">
    <source>
        <dbReference type="Pfam" id="PF13776"/>
    </source>
</evidence>
<dbReference type="OrthoDB" id="9813719at2"/>
<feature type="domain" description="DUF4172" evidence="1">
    <location>
        <begin position="42"/>
        <end position="110"/>
    </location>
</feature>
<name>A0A369AZN6_9ENTE</name>
<proteinExistence type="predicted"/>
<comment type="caution">
    <text evidence="2">The sequence shown here is derived from an EMBL/GenBank/DDBJ whole genome shotgun (WGS) entry which is preliminary data.</text>
</comment>